<proteinExistence type="predicted"/>
<dbReference type="RefSeq" id="WP_251374238.1">
    <property type="nucleotide sequence ID" value="NZ_CP047166.1"/>
</dbReference>
<evidence type="ECO:0000313" key="2">
    <source>
        <dbReference type="Proteomes" id="UP000596387"/>
    </source>
</evidence>
<dbReference type="EMBL" id="CP047166">
    <property type="protein sequence ID" value="QRF66393.1"/>
    <property type="molecule type" value="Genomic_DNA"/>
</dbReference>
<name>A0ABX7F795_9RHOB</name>
<reference evidence="1 2" key="1">
    <citation type="submission" date="2019-12" db="EMBL/GenBank/DDBJ databases">
        <title>Complete Genome Sequence of a Quorum-Sensing Bacterium,Rhodobacteraceae bacterium C31, Isolated from a marine microalgae symbiotic bacteria.</title>
        <authorList>
            <person name="Zhang Y."/>
        </authorList>
    </citation>
    <scope>NUCLEOTIDE SEQUENCE [LARGE SCALE GENOMIC DNA]</scope>
    <source>
        <strain evidence="1 2">C31</strain>
    </source>
</reference>
<evidence type="ECO:0000313" key="1">
    <source>
        <dbReference type="EMBL" id="QRF66393.1"/>
    </source>
</evidence>
<protein>
    <submittedName>
        <fullName evidence="1">Uncharacterized protein</fullName>
    </submittedName>
</protein>
<keyword evidence="2" id="KW-1185">Reference proteome</keyword>
<organism evidence="1 2">
    <name type="scientific">Ponticoccus alexandrii</name>
    <dbReference type="NCBI Taxonomy" id="1943633"/>
    <lineage>
        <taxon>Bacteria</taxon>
        <taxon>Pseudomonadati</taxon>
        <taxon>Pseudomonadota</taxon>
        <taxon>Alphaproteobacteria</taxon>
        <taxon>Rhodobacterales</taxon>
        <taxon>Roseobacteraceae</taxon>
        <taxon>Ponticoccus</taxon>
    </lineage>
</organism>
<sequence>MPSFVLNSCSIKPGTLSRFFGSVVCQIIGSTFGCIKVLTGGDLGFRNPWVATICTPARRSPVNR</sequence>
<accession>A0ABX7F795</accession>
<dbReference type="Proteomes" id="UP000596387">
    <property type="component" value="Chromosome"/>
</dbReference>
<gene>
    <name evidence="1" type="ORF">GQA70_08765</name>
</gene>